<name>A0AC35FX79_9BILA</name>
<dbReference type="WBParaSite" id="PS1159_v2.g21797.t1">
    <property type="protein sequence ID" value="PS1159_v2.g21797.t1"/>
    <property type="gene ID" value="PS1159_v2.g21797"/>
</dbReference>
<sequence length="98" mass="11257">MKTVLIVFVLGVFVTQMVNAKRLPHFDPESEESHEASHSAETELAEIQRDLIALEKRFLELGLHEEDKPVNKMSRREKEINKKSLGDIVKWFGKNVIG</sequence>
<evidence type="ECO:0000313" key="1">
    <source>
        <dbReference type="Proteomes" id="UP000887580"/>
    </source>
</evidence>
<accession>A0AC35FX79</accession>
<evidence type="ECO:0000313" key="2">
    <source>
        <dbReference type="WBParaSite" id="PS1159_v2.g21797.t1"/>
    </source>
</evidence>
<organism evidence="1 2">
    <name type="scientific">Panagrolaimus sp. PS1159</name>
    <dbReference type="NCBI Taxonomy" id="55785"/>
    <lineage>
        <taxon>Eukaryota</taxon>
        <taxon>Metazoa</taxon>
        <taxon>Ecdysozoa</taxon>
        <taxon>Nematoda</taxon>
        <taxon>Chromadorea</taxon>
        <taxon>Rhabditida</taxon>
        <taxon>Tylenchina</taxon>
        <taxon>Panagrolaimomorpha</taxon>
        <taxon>Panagrolaimoidea</taxon>
        <taxon>Panagrolaimidae</taxon>
        <taxon>Panagrolaimus</taxon>
    </lineage>
</organism>
<reference evidence="2" key="1">
    <citation type="submission" date="2022-11" db="UniProtKB">
        <authorList>
            <consortium name="WormBaseParasite"/>
        </authorList>
    </citation>
    <scope>IDENTIFICATION</scope>
</reference>
<dbReference type="Proteomes" id="UP000887580">
    <property type="component" value="Unplaced"/>
</dbReference>
<protein>
    <submittedName>
        <fullName evidence="2">Uncharacterized protein</fullName>
    </submittedName>
</protein>
<proteinExistence type="predicted"/>